<dbReference type="Proteomes" id="UP000247702">
    <property type="component" value="Unassembled WGS sequence"/>
</dbReference>
<dbReference type="Proteomes" id="UP000615446">
    <property type="component" value="Unassembled WGS sequence"/>
</dbReference>
<evidence type="ECO:0000256" key="1">
    <source>
        <dbReference type="SAM" id="MobiDB-lite"/>
    </source>
</evidence>
<dbReference type="AlphaFoldDB" id="A0A2Z6QWM9"/>
<sequence length="125" mass="14024">MSQLNNTYVNRISGRRRRTSRLNNTHVNQARGRRGTSRLNNTRVNRVRNRGGTSRSNNTYVNQGRVSRIRSINSTIGRIAQIITPQITDNPIENGFFNGTSFHDNNSFESLILPAGCSVTSTLFG</sequence>
<evidence type="ECO:0000313" key="4">
    <source>
        <dbReference type="Proteomes" id="UP000247702"/>
    </source>
</evidence>
<comment type="caution">
    <text evidence="2">The sequence shown here is derived from an EMBL/GenBank/DDBJ whole genome shotgun (WGS) entry which is preliminary data.</text>
</comment>
<organism evidence="2 4">
    <name type="scientific">Rhizophagus clarus</name>
    <dbReference type="NCBI Taxonomy" id="94130"/>
    <lineage>
        <taxon>Eukaryota</taxon>
        <taxon>Fungi</taxon>
        <taxon>Fungi incertae sedis</taxon>
        <taxon>Mucoromycota</taxon>
        <taxon>Glomeromycotina</taxon>
        <taxon>Glomeromycetes</taxon>
        <taxon>Glomerales</taxon>
        <taxon>Glomeraceae</taxon>
        <taxon>Rhizophagus</taxon>
    </lineage>
</organism>
<name>A0A2Z6QWM9_9GLOM</name>
<evidence type="ECO:0000313" key="3">
    <source>
        <dbReference type="EMBL" id="GES95488.1"/>
    </source>
</evidence>
<reference evidence="3" key="2">
    <citation type="submission" date="2019-10" db="EMBL/GenBank/DDBJ databases">
        <title>Conservation and host-specific expression of non-tandemly repeated heterogenous ribosome RNA gene in arbuscular mycorrhizal fungi.</title>
        <authorList>
            <person name="Maeda T."/>
            <person name="Kobayashi Y."/>
            <person name="Nakagawa T."/>
            <person name="Ezawa T."/>
            <person name="Yamaguchi K."/>
            <person name="Bino T."/>
            <person name="Nishimoto Y."/>
            <person name="Shigenobu S."/>
            <person name="Kawaguchi M."/>
        </authorList>
    </citation>
    <scope>NUCLEOTIDE SEQUENCE</scope>
    <source>
        <strain evidence="3">HR1</strain>
    </source>
</reference>
<protein>
    <submittedName>
        <fullName evidence="2">Uncharacterized protein</fullName>
    </submittedName>
</protein>
<reference evidence="2 4" key="1">
    <citation type="submission" date="2017-11" db="EMBL/GenBank/DDBJ databases">
        <title>The genome of Rhizophagus clarus HR1 reveals common genetic basis of auxotrophy among arbuscular mycorrhizal fungi.</title>
        <authorList>
            <person name="Kobayashi Y."/>
        </authorList>
    </citation>
    <scope>NUCLEOTIDE SEQUENCE [LARGE SCALE GENOMIC DNA]</scope>
    <source>
        <strain evidence="2 4">HR1</strain>
    </source>
</reference>
<feature type="compositionally biased region" description="Polar residues" evidence="1">
    <location>
        <begin position="1"/>
        <end position="10"/>
    </location>
</feature>
<evidence type="ECO:0000313" key="2">
    <source>
        <dbReference type="EMBL" id="GBB89644.1"/>
    </source>
</evidence>
<accession>A0A2Z6QWM9</accession>
<proteinExistence type="predicted"/>
<feature type="region of interest" description="Disordered" evidence="1">
    <location>
        <begin position="1"/>
        <end position="39"/>
    </location>
</feature>
<keyword evidence="4" id="KW-1185">Reference proteome</keyword>
<dbReference type="EMBL" id="BEXD01000713">
    <property type="protein sequence ID" value="GBB89644.1"/>
    <property type="molecule type" value="Genomic_DNA"/>
</dbReference>
<gene>
    <name evidence="3" type="ORF">RCL2_002215400</name>
    <name evidence="2" type="ORF">RclHR1_01640006</name>
</gene>
<dbReference type="OrthoDB" id="2437255at2759"/>
<dbReference type="EMBL" id="BLAL01000242">
    <property type="protein sequence ID" value="GES95488.1"/>
    <property type="molecule type" value="Genomic_DNA"/>
</dbReference>